<feature type="transmembrane region" description="Helical" evidence="1">
    <location>
        <begin position="32"/>
        <end position="48"/>
    </location>
</feature>
<dbReference type="AlphaFoldDB" id="A0A1G4VWH5"/>
<evidence type="ECO:0000313" key="2">
    <source>
        <dbReference type="EMBL" id="SCX12982.1"/>
    </source>
</evidence>
<protein>
    <submittedName>
        <fullName evidence="2">Uncharacterized protein</fullName>
    </submittedName>
</protein>
<name>A0A1G4VWH5_9FLAO</name>
<reference evidence="2 3" key="1">
    <citation type="submission" date="2016-10" db="EMBL/GenBank/DDBJ databases">
        <authorList>
            <person name="de Groot N.N."/>
        </authorList>
    </citation>
    <scope>NUCLEOTIDE SEQUENCE [LARGE SCALE GENOMIC DNA]</scope>
    <source>
        <strain evidence="2 3">CGMCC 1.3801</strain>
    </source>
</reference>
<proteinExistence type="predicted"/>
<dbReference type="EMBL" id="FMTY01000004">
    <property type="protein sequence ID" value="SCX12982.1"/>
    <property type="molecule type" value="Genomic_DNA"/>
</dbReference>
<keyword evidence="1" id="KW-1133">Transmembrane helix</keyword>
<evidence type="ECO:0000256" key="1">
    <source>
        <dbReference type="SAM" id="Phobius"/>
    </source>
</evidence>
<accession>A0A1G4VWH5</accession>
<gene>
    <name evidence="2" type="ORF">SAMN02927925_01882</name>
</gene>
<sequence length="61" mass="7428">MKILRYIHYLYLVMAILFLYEGIVKIQHHESPVVVFLFAAVAIFMFFFRRHFSNKFKNNSK</sequence>
<organism evidence="2 3">
    <name type="scientific">Flavobacterium saliperosum</name>
    <dbReference type="NCBI Taxonomy" id="329186"/>
    <lineage>
        <taxon>Bacteria</taxon>
        <taxon>Pseudomonadati</taxon>
        <taxon>Bacteroidota</taxon>
        <taxon>Flavobacteriia</taxon>
        <taxon>Flavobacteriales</taxon>
        <taxon>Flavobacteriaceae</taxon>
        <taxon>Flavobacterium</taxon>
    </lineage>
</organism>
<keyword evidence="1" id="KW-0812">Transmembrane</keyword>
<dbReference type="STRING" id="329186.SAMN02927925_01882"/>
<feature type="transmembrane region" description="Helical" evidence="1">
    <location>
        <begin position="7"/>
        <end position="26"/>
    </location>
</feature>
<dbReference type="Proteomes" id="UP000182124">
    <property type="component" value="Unassembled WGS sequence"/>
</dbReference>
<evidence type="ECO:0000313" key="3">
    <source>
        <dbReference type="Proteomes" id="UP000182124"/>
    </source>
</evidence>
<keyword evidence="1" id="KW-0472">Membrane</keyword>